<dbReference type="RefSeq" id="WP_254011648.1">
    <property type="nucleotide sequence ID" value="NZ_JAMZMM010000078.1"/>
</dbReference>
<sequence>MPQIQNAKLAINHIKEKSLSECTVACRIHFFPDELALIKELPQMKFKLKCELWGSEDGEFLKGKDDKLWVFESVLPFPDSTPTEYESARFFVVLGDDKLNEDTGFKPQDEIYSKLILTHKLFPKVVRKTNVVKDYF</sequence>
<comment type="caution">
    <text evidence="1">The sequence shown here is derived from an EMBL/GenBank/DDBJ whole genome shotgun (WGS) entry which is preliminary data.</text>
</comment>
<reference evidence="1" key="1">
    <citation type="submission" date="2022-06" db="EMBL/GenBank/DDBJ databases">
        <title>New cyanobacteria of genus Symplocastrum in benthos of Lake Baikal.</title>
        <authorList>
            <person name="Sorokovikova E."/>
            <person name="Tikhonova I."/>
            <person name="Krasnopeev A."/>
            <person name="Evseev P."/>
            <person name="Gladkikh A."/>
            <person name="Belykh O."/>
        </authorList>
    </citation>
    <scope>NUCLEOTIDE SEQUENCE</scope>
    <source>
        <strain evidence="1">BBK-W-15</strain>
    </source>
</reference>
<keyword evidence="2" id="KW-1185">Reference proteome</keyword>
<evidence type="ECO:0000313" key="1">
    <source>
        <dbReference type="EMBL" id="MCP2728857.1"/>
    </source>
</evidence>
<dbReference type="EMBL" id="JAMZMM010000078">
    <property type="protein sequence ID" value="MCP2728857.1"/>
    <property type="molecule type" value="Genomic_DNA"/>
</dbReference>
<dbReference type="Proteomes" id="UP001204953">
    <property type="component" value="Unassembled WGS sequence"/>
</dbReference>
<protein>
    <submittedName>
        <fullName evidence="1">Uncharacterized protein</fullName>
    </submittedName>
</protein>
<proteinExistence type="predicted"/>
<gene>
    <name evidence="1" type="ORF">NJ959_10315</name>
</gene>
<name>A0AAE3GUK9_9CYAN</name>
<accession>A0AAE3GUK9</accession>
<dbReference type="AlphaFoldDB" id="A0AAE3GUK9"/>
<organism evidence="1 2">
    <name type="scientific">Limnofasciculus baicalensis BBK-W-15</name>
    <dbReference type="NCBI Taxonomy" id="2699891"/>
    <lineage>
        <taxon>Bacteria</taxon>
        <taxon>Bacillati</taxon>
        <taxon>Cyanobacteriota</taxon>
        <taxon>Cyanophyceae</taxon>
        <taxon>Coleofasciculales</taxon>
        <taxon>Coleofasciculaceae</taxon>
        <taxon>Limnofasciculus</taxon>
        <taxon>Limnofasciculus baicalensis</taxon>
    </lineage>
</organism>
<evidence type="ECO:0000313" key="2">
    <source>
        <dbReference type="Proteomes" id="UP001204953"/>
    </source>
</evidence>